<accession>A0A211YPD7</accession>
<comment type="caution">
    <text evidence="1">The sequence shown here is derived from an EMBL/GenBank/DDBJ whole genome shotgun (WGS) entry which is preliminary data.</text>
</comment>
<reference evidence="1 2" key="1">
    <citation type="submission" date="2017-05" db="EMBL/GenBank/DDBJ databases">
        <title>The draft genome of the hyperthermophilic archaeon 'Pyrodictium delaneyi strain Hulk', an iron and nitrate reducer, reveals the capacity for sulfate reduction.</title>
        <authorList>
            <person name="Demey L.M."/>
            <person name="Miller C."/>
            <person name="Manzella M."/>
            <person name="Reguera G."/>
            <person name="Kashefi K."/>
        </authorList>
    </citation>
    <scope>NUCLEOTIDE SEQUENCE [LARGE SCALE GENOMIC DNA]</scope>
    <source>
        <strain evidence="1 2">Hulk</strain>
    </source>
</reference>
<dbReference type="EMBL" id="NCQP01000002">
    <property type="protein sequence ID" value="OWJ54840.1"/>
    <property type="molecule type" value="Genomic_DNA"/>
</dbReference>
<evidence type="ECO:0000313" key="2">
    <source>
        <dbReference type="Proteomes" id="UP000196694"/>
    </source>
</evidence>
<keyword evidence="2" id="KW-1185">Reference proteome</keyword>
<dbReference type="Proteomes" id="UP000196694">
    <property type="component" value="Unassembled WGS sequence"/>
</dbReference>
<dbReference type="AlphaFoldDB" id="A0A211YPD7"/>
<proteinExistence type="predicted"/>
<sequence>MPLVLKKISPEKVRLLKAEAARRGLSPSEAVEEAIELWLRRSSVVEDSTADDEAWERLRPRLLREARGMYVVIAEGRLVGVYASLEEAARVLRELRHRGLRRAVLVRPGVDDEAGGEGEWLGGALEPA</sequence>
<protein>
    <submittedName>
        <fullName evidence="1">Uncharacterized protein</fullName>
    </submittedName>
</protein>
<organism evidence="1 2">
    <name type="scientific">Pyrodictium delaneyi</name>
    <dbReference type="NCBI Taxonomy" id="1273541"/>
    <lineage>
        <taxon>Archaea</taxon>
        <taxon>Thermoproteota</taxon>
        <taxon>Thermoprotei</taxon>
        <taxon>Desulfurococcales</taxon>
        <taxon>Pyrodictiaceae</taxon>
        <taxon>Pyrodictium</taxon>
    </lineage>
</organism>
<gene>
    <name evidence="1" type="ORF">Pdsh_03765</name>
</gene>
<dbReference type="GO" id="GO:0006355">
    <property type="term" value="P:regulation of DNA-templated transcription"/>
    <property type="evidence" value="ECO:0007669"/>
    <property type="project" value="InterPro"/>
</dbReference>
<name>A0A211YPD7_9CREN</name>
<dbReference type="OrthoDB" id="38313at2157"/>
<evidence type="ECO:0000313" key="1">
    <source>
        <dbReference type="EMBL" id="OWJ54840.1"/>
    </source>
</evidence>